<dbReference type="SUPFAM" id="SSF52467">
    <property type="entry name" value="DHS-like NAD/FAD-binding domain"/>
    <property type="match status" value="1"/>
</dbReference>
<dbReference type="InterPro" id="IPR003000">
    <property type="entry name" value="Sirtuin"/>
</dbReference>
<evidence type="ECO:0000256" key="7">
    <source>
        <dbReference type="PROSITE-ProRule" id="PRU00236"/>
    </source>
</evidence>
<accession>A0A0N5AWM8</accession>
<proteinExistence type="inferred from homology"/>
<feature type="binding site" evidence="7">
    <location>
        <position position="173"/>
    </location>
    <ligand>
        <name>Zn(2+)</name>
        <dbReference type="ChEBI" id="CHEBI:29105"/>
    </ligand>
</feature>
<evidence type="ECO:0000256" key="2">
    <source>
        <dbReference type="ARBA" id="ARBA00022679"/>
    </source>
</evidence>
<evidence type="ECO:0000259" key="8">
    <source>
        <dbReference type="PROSITE" id="PS50305"/>
    </source>
</evidence>
<dbReference type="Proteomes" id="UP000046393">
    <property type="component" value="Unplaced"/>
</dbReference>
<evidence type="ECO:0000256" key="6">
    <source>
        <dbReference type="ARBA" id="ARBA00038170"/>
    </source>
</evidence>
<dbReference type="Pfam" id="PF02146">
    <property type="entry name" value="SIR2"/>
    <property type="match status" value="1"/>
</dbReference>
<feature type="domain" description="Deacetylase sirtuin-type" evidence="8">
    <location>
        <begin position="27"/>
        <end position="268"/>
    </location>
</feature>
<sequence>MSLNYAESLSPYDNKGRLGLPEVYDDVDTLKNKVVLLAEWLRKSKCCVVHTGAGISTSAGIADFRSPNGVWTLQKQNKTAKSIDFNLAKPTFSHRALNALEAKNLVKFVVTQNVDGLHVRAGYPLNRLAELHGNVFVERCDKCRRKYYRDFVVGSVGFKKTGRKCEGNKNRPCRGSLRDELLNWEDELPEDELQMARSFSQAADLSICLGTTLQIVPAGDLPLHAHRNGGKFVTVNLQETKHEKKADLIIKGKIDEVMKLLMEELGIPVPDPQNDVKIVEESSFPVEKFKRRRLCK</sequence>
<keyword evidence="4 7" id="KW-0862">Zinc</keyword>
<protein>
    <recommendedName>
        <fullName evidence="1">protein acetyllysine N-acetyltransferase</fullName>
        <ecNumber evidence="1">2.3.1.286</ecNumber>
    </recommendedName>
</protein>
<dbReference type="GO" id="GO:0005634">
    <property type="term" value="C:nucleus"/>
    <property type="evidence" value="ECO:0007669"/>
    <property type="project" value="TreeGrafter"/>
</dbReference>
<feature type="binding site" evidence="7">
    <location>
        <position position="140"/>
    </location>
    <ligand>
        <name>Zn(2+)</name>
        <dbReference type="ChEBI" id="CHEBI:29105"/>
    </ligand>
</feature>
<keyword evidence="3 7" id="KW-0479">Metal-binding</keyword>
<evidence type="ECO:0000256" key="5">
    <source>
        <dbReference type="ARBA" id="ARBA00023027"/>
    </source>
</evidence>
<dbReference type="InterPro" id="IPR050134">
    <property type="entry name" value="NAD-dep_sirtuin_deacylases"/>
</dbReference>
<dbReference type="PANTHER" id="PTHR11085:SF12">
    <property type="entry name" value="NAD-DEPENDENT PROTEIN DEACYLASE SIRTUIN-6"/>
    <property type="match status" value="1"/>
</dbReference>
<comment type="similarity">
    <text evidence="6">Belongs to the sirtuin family. Class IV subfamily.</text>
</comment>
<feature type="binding site" evidence="7">
    <location>
        <position position="143"/>
    </location>
    <ligand>
        <name>Zn(2+)</name>
        <dbReference type="ChEBI" id="CHEBI:29105"/>
    </ligand>
</feature>
<keyword evidence="5" id="KW-0520">NAD</keyword>
<dbReference type="EC" id="2.3.1.286" evidence="1"/>
<dbReference type="InterPro" id="IPR026590">
    <property type="entry name" value="Ssirtuin_cat_dom"/>
</dbReference>
<reference evidence="10" key="1">
    <citation type="submission" date="2017-02" db="UniProtKB">
        <authorList>
            <consortium name="WormBaseParasite"/>
        </authorList>
    </citation>
    <scope>IDENTIFICATION</scope>
</reference>
<dbReference type="GO" id="GO:0000122">
    <property type="term" value="P:negative regulation of transcription by RNA polymerase II"/>
    <property type="evidence" value="ECO:0007669"/>
    <property type="project" value="TreeGrafter"/>
</dbReference>
<dbReference type="GO" id="GO:0070403">
    <property type="term" value="F:NAD+ binding"/>
    <property type="evidence" value="ECO:0007669"/>
    <property type="project" value="InterPro"/>
</dbReference>
<evidence type="ECO:0000256" key="3">
    <source>
        <dbReference type="ARBA" id="ARBA00022723"/>
    </source>
</evidence>
<keyword evidence="9" id="KW-1185">Reference proteome</keyword>
<dbReference type="PANTHER" id="PTHR11085">
    <property type="entry name" value="NAD-DEPENDENT PROTEIN DEACYLASE SIRTUIN-5, MITOCHONDRIAL-RELATED"/>
    <property type="match status" value="1"/>
</dbReference>
<keyword evidence="2" id="KW-0808">Transferase</keyword>
<dbReference type="FunFam" id="3.40.50.1220:FF:000038">
    <property type="entry name" value="NAD-dependent protein deacetylase sirtuin-6 isoform X2"/>
    <property type="match status" value="1"/>
</dbReference>
<feature type="active site" description="Proton acceptor" evidence="7">
    <location>
        <position position="132"/>
    </location>
</feature>
<dbReference type="GO" id="GO:0046872">
    <property type="term" value="F:metal ion binding"/>
    <property type="evidence" value="ECO:0007669"/>
    <property type="project" value="UniProtKB-KW"/>
</dbReference>
<dbReference type="PROSITE" id="PS50305">
    <property type="entry name" value="SIRTUIN"/>
    <property type="match status" value="1"/>
</dbReference>
<dbReference type="InterPro" id="IPR029035">
    <property type="entry name" value="DHS-like_NAD/FAD-binding_dom"/>
</dbReference>
<dbReference type="Gene3D" id="2.20.28.200">
    <property type="match status" value="1"/>
</dbReference>
<name>A0A0N5AWM8_9BILA</name>
<evidence type="ECO:0000256" key="1">
    <source>
        <dbReference type="ARBA" id="ARBA00012928"/>
    </source>
</evidence>
<dbReference type="AlphaFoldDB" id="A0A0N5AWM8"/>
<dbReference type="GO" id="GO:0046969">
    <property type="term" value="F:histone H3K9 deacetylase activity, NAD-dependent"/>
    <property type="evidence" value="ECO:0007669"/>
    <property type="project" value="TreeGrafter"/>
</dbReference>
<feature type="binding site" evidence="7">
    <location>
        <position position="165"/>
    </location>
    <ligand>
        <name>Zn(2+)</name>
        <dbReference type="ChEBI" id="CHEBI:29105"/>
    </ligand>
</feature>
<dbReference type="WBParaSite" id="SMUV_0000933301-mRNA-1">
    <property type="protein sequence ID" value="SMUV_0000933301-mRNA-1"/>
    <property type="gene ID" value="SMUV_0000933301"/>
</dbReference>
<organism evidence="9 10">
    <name type="scientific">Syphacia muris</name>
    <dbReference type="NCBI Taxonomy" id="451379"/>
    <lineage>
        <taxon>Eukaryota</taxon>
        <taxon>Metazoa</taxon>
        <taxon>Ecdysozoa</taxon>
        <taxon>Nematoda</taxon>
        <taxon>Chromadorea</taxon>
        <taxon>Rhabditida</taxon>
        <taxon>Spirurina</taxon>
        <taxon>Oxyuridomorpha</taxon>
        <taxon>Oxyuroidea</taxon>
        <taxon>Oxyuridae</taxon>
        <taxon>Syphacia</taxon>
    </lineage>
</organism>
<dbReference type="STRING" id="451379.A0A0N5AWM8"/>
<dbReference type="Gene3D" id="3.40.50.1220">
    <property type="entry name" value="TPP-binding domain"/>
    <property type="match status" value="1"/>
</dbReference>
<evidence type="ECO:0000313" key="10">
    <source>
        <dbReference type="WBParaSite" id="SMUV_0000933301-mRNA-1"/>
    </source>
</evidence>
<evidence type="ECO:0000256" key="4">
    <source>
        <dbReference type="ARBA" id="ARBA00022833"/>
    </source>
</evidence>
<dbReference type="GO" id="GO:0003714">
    <property type="term" value="F:transcription corepressor activity"/>
    <property type="evidence" value="ECO:0007669"/>
    <property type="project" value="TreeGrafter"/>
</dbReference>
<evidence type="ECO:0000313" key="9">
    <source>
        <dbReference type="Proteomes" id="UP000046393"/>
    </source>
</evidence>